<dbReference type="Pfam" id="PF12079">
    <property type="entry name" value="DUF3558"/>
    <property type="match status" value="1"/>
</dbReference>
<name>A0AAC9HTD5_9PSEU</name>
<dbReference type="AlphaFoldDB" id="A0AAC9HTD5"/>
<organism evidence="1 2">
    <name type="scientific">Actinoalloteichus hymeniacidonis</name>
    <dbReference type="NCBI Taxonomy" id="340345"/>
    <lineage>
        <taxon>Bacteria</taxon>
        <taxon>Bacillati</taxon>
        <taxon>Actinomycetota</taxon>
        <taxon>Actinomycetes</taxon>
        <taxon>Pseudonocardiales</taxon>
        <taxon>Pseudonocardiaceae</taxon>
        <taxon>Actinoalloteichus</taxon>
    </lineage>
</organism>
<evidence type="ECO:0000313" key="2">
    <source>
        <dbReference type="Proteomes" id="UP000095210"/>
    </source>
</evidence>
<dbReference type="KEGG" id="ahm:TL08_22375"/>
<reference evidence="2" key="1">
    <citation type="submission" date="2016-03" db="EMBL/GenBank/DDBJ databases">
        <title>Complete genome sequence of the type strain Actinoalloteichus hymeniacidonis DSM 45092.</title>
        <authorList>
            <person name="Schaffert L."/>
            <person name="Albersmeier A."/>
            <person name="Winkler A."/>
            <person name="Kalinowski J."/>
            <person name="Zotchev S."/>
            <person name="Ruckert C."/>
        </authorList>
    </citation>
    <scope>NUCLEOTIDE SEQUENCE [LARGE SCALE GENOMIC DNA]</scope>
    <source>
        <strain evidence="2">HPA177(T) (DSM 45092(T))</strain>
    </source>
</reference>
<accession>A0AAC9HTD5</accession>
<gene>
    <name evidence="1" type="ORF">TL08_22375</name>
</gene>
<protein>
    <submittedName>
        <fullName evidence="1">DUF3558 family protein</fullName>
    </submittedName>
</protein>
<evidence type="ECO:0000313" key="1">
    <source>
        <dbReference type="EMBL" id="AOS65257.1"/>
    </source>
</evidence>
<proteinExistence type="predicted"/>
<dbReference type="EMBL" id="CP014859">
    <property type="protein sequence ID" value="AOS65257.1"/>
    <property type="molecule type" value="Genomic_DNA"/>
</dbReference>
<dbReference type="Proteomes" id="UP000095210">
    <property type="component" value="Chromosome"/>
</dbReference>
<dbReference type="InterPro" id="IPR024520">
    <property type="entry name" value="DUF3558"/>
</dbReference>
<keyword evidence="2" id="KW-1185">Reference proteome</keyword>
<sequence>MLYTDTERDGLEEIYRLESEYPDFRPLEIAGHPAVQATAGGADEFSCGIYVGLSDSQYLNILAQRAAGVEEDLCMKAEKVAELALSNIPGEA</sequence>